<evidence type="ECO:0008006" key="4">
    <source>
        <dbReference type="Google" id="ProtNLM"/>
    </source>
</evidence>
<keyword evidence="1" id="KW-1133">Transmembrane helix</keyword>
<protein>
    <recommendedName>
        <fullName evidence="4">Glycosyltransferase RgtA/B/C/D-like domain-containing protein</fullName>
    </recommendedName>
</protein>
<sequence length="400" mass="46693">MKAYYDNIEFFDLLSLPLYFVVVYAVLLLTSRKVLLEDQKYLNIHFLAVLLFYLVVGLVDFHVKLIPYFPDTNLFTRILETGITPDNQSIGVKVGYKYLAIPVYWLSLKSIYNYFLFNILFFQIGLILMAGAFNQFHHIKDVWVQRFFLLLAVFMPSIIIYSFTPLRESYFVLALGFFFYGLSQKRLINIFLIAGIFLAGILRVQLVLYFLVVIGAKYFFSLRLNKKTIVFFLLILIPVFITGLNAVSSQLIGISITPESLSLFRNIQRINYFESGVTYPEVDWSSWFDLIVDFPGLFFQFLLAPFPILIFIPFWTKLAYFADGLYTLGILLFLIFFWKDVKPNSIWFLFALLYVAMSCFFEFHLLGAVRHRLPATLLIMGIVAYGLANYLPKIRWFFKS</sequence>
<evidence type="ECO:0000256" key="1">
    <source>
        <dbReference type="SAM" id="Phobius"/>
    </source>
</evidence>
<dbReference type="EMBL" id="LJXT01000098">
    <property type="protein sequence ID" value="KPQ13229.1"/>
    <property type="molecule type" value="Genomic_DNA"/>
</dbReference>
<evidence type="ECO:0000313" key="3">
    <source>
        <dbReference type="Proteomes" id="UP000050421"/>
    </source>
</evidence>
<comment type="caution">
    <text evidence="2">The sequence shown here is derived from an EMBL/GenBank/DDBJ whole genome shotgun (WGS) entry which is preliminary data.</text>
</comment>
<feature type="transmembrane region" description="Helical" evidence="1">
    <location>
        <begin position="228"/>
        <end position="247"/>
    </location>
</feature>
<accession>A0A0P8BTQ8</accession>
<keyword evidence="1" id="KW-0472">Membrane</keyword>
<feature type="transmembrane region" description="Helical" evidence="1">
    <location>
        <begin position="345"/>
        <end position="367"/>
    </location>
</feature>
<dbReference type="OrthoDB" id="820387at2"/>
<feature type="transmembrane region" description="Helical" evidence="1">
    <location>
        <begin position="318"/>
        <end position="338"/>
    </location>
</feature>
<feature type="transmembrane region" description="Helical" evidence="1">
    <location>
        <begin position="13"/>
        <end position="30"/>
    </location>
</feature>
<feature type="transmembrane region" description="Helical" evidence="1">
    <location>
        <begin position="373"/>
        <end position="391"/>
    </location>
</feature>
<dbReference type="Proteomes" id="UP000050421">
    <property type="component" value="Unassembled WGS sequence"/>
</dbReference>
<keyword evidence="1" id="KW-0812">Transmembrane</keyword>
<feature type="transmembrane region" description="Helical" evidence="1">
    <location>
        <begin position="42"/>
        <end position="63"/>
    </location>
</feature>
<reference evidence="2 3" key="1">
    <citation type="submission" date="2015-09" db="EMBL/GenBank/DDBJ databases">
        <title>Identification and resolution of microdiversity through metagenomic sequencing of parallel consortia.</title>
        <authorList>
            <person name="Nelson W.C."/>
            <person name="Romine M.F."/>
            <person name="Lindemann S.R."/>
        </authorList>
    </citation>
    <scope>NUCLEOTIDE SEQUENCE [LARGE SCALE GENOMIC DNA]</scope>
    <source>
        <strain evidence="2">HL-49</strain>
    </source>
</reference>
<dbReference type="PATRIC" id="fig|1305737.6.peg.3447"/>
<feature type="transmembrane region" description="Helical" evidence="1">
    <location>
        <begin position="143"/>
        <end position="161"/>
    </location>
</feature>
<evidence type="ECO:0000313" key="2">
    <source>
        <dbReference type="EMBL" id="KPQ13229.1"/>
    </source>
</evidence>
<dbReference type="STRING" id="1305737.GCA_000526355_01806"/>
<feature type="transmembrane region" description="Helical" evidence="1">
    <location>
        <begin position="190"/>
        <end position="216"/>
    </location>
</feature>
<gene>
    <name evidence="2" type="ORF">HLUCCX10_13650</name>
</gene>
<feature type="transmembrane region" description="Helical" evidence="1">
    <location>
        <begin position="111"/>
        <end position="131"/>
    </location>
</feature>
<name>A0A0P8BTQ8_9BACT</name>
<organism evidence="2 3">
    <name type="scientific">Algoriphagus marincola HL-49</name>
    <dbReference type="NCBI Taxonomy" id="1305737"/>
    <lineage>
        <taxon>Bacteria</taxon>
        <taxon>Pseudomonadati</taxon>
        <taxon>Bacteroidota</taxon>
        <taxon>Cytophagia</taxon>
        <taxon>Cytophagales</taxon>
        <taxon>Cyclobacteriaceae</taxon>
        <taxon>Algoriphagus</taxon>
    </lineage>
</organism>
<feature type="transmembrane region" description="Helical" evidence="1">
    <location>
        <begin position="290"/>
        <end position="312"/>
    </location>
</feature>
<dbReference type="AlphaFoldDB" id="A0A0P8BTQ8"/>
<dbReference type="eggNOG" id="ENOG5034BVY">
    <property type="taxonomic scope" value="Bacteria"/>
</dbReference>
<proteinExistence type="predicted"/>